<reference evidence="7" key="1">
    <citation type="submission" date="2018-02" db="EMBL/GenBank/DDBJ databases">
        <authorList>
            <person name="Cohen D.B."/>
            <person name="Kent A.D."/>
        </authorList>
    </citation>
    <scope>NUCLEOTIDE SEQUENCE</scope>
</reference>
<sequence>MKKKKSEIASPMVKKFSHQRHTKEDLGLKFEDLKPMEFLASVWVLNLKIWVWVWKMWVSTGSGFGFRSLGFGSHGCLCFGGLGGLILDLWFWSGIESASCGFALPPQLFGDRQTVPHRLTPAAAAPHLTPVAAGQALTSLGHATPAAGAGQTQWFGSKLSDLGSSRLVLGTTSAVLLLVVFLLYAAYFTSDVTPFDSWRFHLSNWNGNLGRRKVNKGVEVGEPLEFMLRRLVRGEDRVQLETTGFSCHADLHSELMSSPLVALQEILFHEFNEIIIPLFLTSKDGSVHCFPGAVIGLKYHDNLALYPTEIPGGYSMFDFKHFLRETYNLKIKNVSEIIKPKLILISRPKTRTFMNEDEIVDMMEELGFQVDVATPNRMSNLEKFAEELNSCSVMVGAHGAGLTNAVFLPAGAVMVQVVPLGLDWASTNYFGGPASVMGLHYVEYKIEPEESSLFKEYGPDHPVIVDPYSIFLKGYDAARATYVDGQNMKINLVKV</sequence>
<keyword evidence="5" id="KW-0812">Transmembrane</keyword>
<evidence type="ECO:0000256" key="5">
    <source>
        <dbReference type="SAM" id="Phobius"/>
    </source>
</evidence>
<dbReference type="Pfam" id="PF04577">
    <property type="entry name" value="Glyco_transf_61"/>
    <property type="match status" value="1"/>
</dbReference>
<dbReference type="InterPro" id="IPR049625">
    <property type="entry name" value="Glyco_transf_61_cat"/>
</dbReference>
<proteinExistence type="predicted"/>
<evidence type="ECO:0000256" key="4">
    <source>
        <dbReference type="ARBA" id="ARBA00023180"/>
    </source>
</evidence>
<keyword evidence="5" id="KW-1133">Transmembrane helix</keyword>
<evidence type="ECO:0000256" key="2">
    <source>
        <dbReference type="ARBA" id="ARBA00022676"/>
    </source>
</evidence>
<accession>A0A2N9H2E7</accession>
<protein>
    <recommendedName>
        <fullName evidence="6">Glycosyltransferase 61 catalytic domain-containing protein</fullName>
    </recommendedName>
</protein>
<evidence type="ECO:0000256" key="3">
    <source>
        <dbReference type="ARBA" id="ARBA00022679"/>
    </source>
</evidence>
<evidence type="ECO:0000259" key="6">
    <source>
        <dbReference type="Pfam" id="PF04577"/>
    </source>
</evidence>
<evidence type="ECO:0000313" key="7">
    <source>
        <dbReference type="EMBL" id="SPD05809.1"/>
    </source>
</evidence>
<keyword evidence="4" id="KW-0325">Glycoprotein</keyword>
<evidence type="ECO:0000256" key="1">
    <source>
        <dbReference type="ARBA" id="ARBA00004323"/>
    </source>
</evidence>
<feature type="transmembrane region" description="Helical" evidence="5">
    <location>
        <begin position="38"/>
        <end position="57"/>
    </location>
</feature>
<organism evidence="7">
    <name type="scientific">Fagus sylvatica</name>
    <name type="common">Beechnut</name>
    <dbReference type="NCBI Taxonomy" id="28930"/>
    <lineage>
        <taxon>Eukaryota</taxon>
        <taxon>Viridiplantae</taxon>
        <taxon>Streptophyta</taxon>
        <taxon>Embryophyta</taxon>
        <taxon>Tracheophyta</taxon>
        <taxon>Spermatophyta</taxon>
        <taxon>Magnoliopsida</taxon>
        <taxon>eudicotyledons</taxon>
        <taxon>Gunneridae</taxon>
        <taxon>Pentapetalae</taxon>
        <taxon>rosids</taxon>
        <taxon>fabids</taxon>
        <taxon>Fagales</taxon>
        <taxon>Fagaceae</taxon>
        <taxon>Fagus</taxon>
    </lineage>
</organism>
<keyword evidence="5" id="KW-0472">Membrane</keyword>
<dbReference type="EMBL" id="OIVN01002704">
    <property type="protein sequence ID" value="SPD05809.1"/>
    <property type="molecule type" value="Genomic_DNA"/>
</dbReference>
<feature type="domain" description="Glycosyltransferase 61 catalytic" evidence="6">
    <location>
        <begin position="330"/>
        <end position="415"/>
    </location>
</feature>
<dbReference type="InterPro" id="IPR007657">
    <property type="entry name" value="Glycosyltransferase_61"/>
</dbReference>
<comment type="subcellular location">
    <subcellularLocation>
        <location evidence="1">Golgi apparatus membrane</location>
        <topology evidence="1">Single-pass type II membrane protein</topology>
    </subcellularLocation>
</comment>
<keyword evidence="3" id="KW-0808">Transferase</keyword>
<dbReference type="GO" id="GO:0000139">
    <property type="term" value="C:Golgi membrane"/>
    <property type="evidence" value="ECO:0007669"/>
    <property type="project" value="UniProtKB-SubCell"/>
</dbReference>
<feature type="transmembrane region" description="Helical" evidence="5">
    <location>
        <begin position="167"/>
        <end position="187"/>
    </location>
</feature>
<dbReference type="AlphaFoldDB" id="A0A2N9H2E7"/>
<gene>
    <name evidence="7" type="ORF">FSB_LOCUS33691</name>
</gene>
<dbReference type="PANTHER" id="PTHR20961">
    <property type="entry name" value="GLYCOSYLTRANSFERASE"/>
    <property type="match status" value="1"/>
</dbReference>
<keyword evidence="2" id="KW-0328">Glycosyltransferase</keyword>
<name>A0A2N9H2E7_FAGSY</name>
<dbReference type="GO" id="GO:0016763">
    <property type="term" value="F:pentosyltransferase activity"/>
    <property type="evidence" value="ECO:0007669"/>
    <property type="project" value="UniProtKB-ARBA"/>
</dbReference>
<dbReference type="PANTHER" id="PTHR20961:SF108">
    <property type="entry name" value="GLYCOSYLTRANSFERASE"/>
    <property type="match status" value="1"/>
</dbReference>
<feature type="transmembrane region" description="Helical" evidence="5">
    <location>
        <begin position="69"/>
        <end position="92"/>
    </location>
</feature>